<feature type="compositionally biased region" description="Pro residues" evidence="9">
    <location>
        <begin position="1"/>
        <end position="10"/>
    </location>
</feature>
<comment type="subcellular location">
    <subcellularLocation>
        <location evidence="2">Cytoplasm</location>
    </subcellularLocation>
</comment>
<evidence type="ECO:0000256" key="9">
    <source>
        <dbReference type="SAM" id="MobiDB-lite"/>
    </source>
</evidence>
<dbReference type="EC" id="3.5.1.14" evidence="3"/>
<evidence type="ECO:0000256" key="5">
    <source>
        <dbReference type="ARBA" id="ARBA00022723"/>
    </source>
</evidence>
<dbReference type="Gene3D" id="3.40.630.10">
    <property type="entry name" value="Zn peptidases"/>
    <property type="match status" value="1"/>
</dbReference>
<keyword evidence="4" id="KW-0963">Cytoplasm</keyword>
<dbReference type="Pfam" id="PF01546">
    <property type="entry name" value="Peptidase_M20"/>
    <property type="match status" value="1"/>
</dbReference>
<dbReference type="InterPro" id="IPR010159">
    <property type="entry name" value="N-acyl_aa_amidohydrolase"/>
</dbReference>
<evidence type="ECO:0000313" key="10">
    <source>
        <dbReference type="EMBL" id="CAK9226340.1"/>
    </source>
</evidence>
<dbReference type="InterPro" id="IPR002933">
    <property type="entry name" value="Peptidase_M20"/>
</dbReference>
<proteinExistence type="predicted"/>
<feature type="region of interest" description="Disordered" evidence="9">
    <location>
        <begin position="1"/>
        <end position="66"/>
    </location>
</feature>
<dbReference type="Gene3D" id="1.10.150.900">
    <property type="match status" value="1"/>
</dbReference>
<dbReference type="SUPFAM" id="SSF53187">
    <property type="entry name" value="Zn-dependent exopeptidases"/>
    <property type="match status" value="1"/>
</dbReference>
<evidence type="ECO:0000256" key="8">
    <source>
        <dbReference type="ARBA" id="ARBA00029656"/>
    </source>
</evidence>
<evidence type="ECO:0000256" key="4">
    <source>
        <dbReference type="ARBA" id="ARBA00022490"/>
    </source>
</evidence>
<organism evidence="10 11">
    <name type="scientific">Sphagnum troendelagicum</name>
    <dbReference type="NCBI Taxonomy" id="128251"/>
    <lineage>
        <taxon>Eukaryota</taxon>
        <taxon>Viridiplantae</taxon>
        <taxon>Streptophyta</taxon>
        <taxon>Embryophyta</taxon>
        <taxon>Bryophyta</taxon>
        <taxon>Sphagnophytina</taxon>
        <taxon>Sphagnopsida</taxon>
        <taxon>Sphagnales</taxon>
        <taxon>Sphagnaceae</taxon>
        <taxon>Sphagnum</taxon>
    </lineage>
</organism>
<reference evidence="10" key="1">
    <citation type="submission" date="2024-02" db="EMBL/GenBank/DDBJ databases">
        <authorList>
            <consortium name="ELIXIR-Norway"/>
            <consortium name="Elixir Norway"/>
        </authorList>
    </citation>
    <scope>NUCLEOTIDE SEQUENCE</scope>
</reference>
<dbReference type="PANTHER" id="PTHR45892">
    <property type="entry name" value="AMINOACYLASE-1"/>
    <property type="match status" value="1"/>
</dbReference>
<accession>A0ABP0UNV8</accession>
<keyword evidence="6" id="KW-0378">Hydrolase</keyword>
<evidence type="ECO:0000256" key="1">
    <source>
        <dbReference type="ARBA" id="ARBA00001947"/>
    </source>
</evidence>
<evidence type="ECO:0000256" key="7">
    <source>
        <dbReference type="ARBA" id="ARBA00022833"/>
    </source>
</evidence>
<comment type="cofactor">
    <cofactor evidence="1">
        <name>Zn(2+)</name>
        <dbReference type="ChEBI" id="CHEBI:29105"/>
    </cofactor>
</comment>
<dbReference type="Proteomes" id="UP001497512">
    <property type="component" value="Chromosome 5"/>
</dbReference>
<name>A0ABP0UNV8_9BRYO</name>
<dbReference type="PANTHER" id="PTHR45892:SF1">
    <property type="entry name" value="AMINOACYLASE-1"/>
    <property type="match status" value="1"/>
</dbReference>
<keyword evidence="7" id="KW-0862">Zinc</keyword>
<evidence type="ECO:0000256" key="6">
    <source>
        <dbReference type="ARBA" id="ARBA00022801"/>
    </source>
</evidence>
<evidence type="ECO:0000256" key="3">
    <source>
        <dbReference type="ARBA" id="ARBA00011913"/>
    </source>
</evidence>
<evidence type="ECO:0000313" key="11">
    <source>
        <dbReference type="Proteomes" id="UP001497512"/>
    </source>
</evidence>
<sequence>MDSNLSPPPDEGNHGGSDSELPVAESGRMVEGERDEDENNSGAGGGTPGSIEDKQKKKKPKRGGRPKADVWELYTTYGERNERTRRFLVTCNACGAIIDGRVEGMERHIGYDCQRIPEPEKLKWQERVVEKVKLIKEEAMNYATAAAAAGVGAGALVLKGSSVKRPKKIKRGEGITSEDDAVERFREYLRIPTARPDPDYTHAVRFLLKQAYSMGLEGQSLEFVKKKPVVVLTWKGENPFLQSVLLNSHMDVVTVDKEKWNYDPFLAYMDESGDIFARGAQYTKCLGMQYLEAIRNLRDQGFVPLRSVYITFVPDEEVGGGDVFQRLITSTEFQALNVGVAVIEGESSDNSNYRVFHGERTPWSLVIKALGDSGLGSKLYEQSAIESLVKSMEAISRFRASQFDLLKAGLKPEGGIVTVNPVYLKAGSPSHTVFVRNMQPPEAEAGFDVWVPPFTDMPAFERRIAEEWAPSCRHLTYKFEQKGNLYGQALVTPVDSSNHWWGLLEDAVSKVDGKLSPPEISPSATDGRFIRAAGWPAFGFSPISNTPILLHEHNEFINAREFLKGISVYEQIIKAFSSFTGVIEGP</sequence>
<dbReference type="InterPro" id="IPR001261">
    <property type="entry name" value="ArgE/DapE_CS"/>
</dbReference>
<dbReference type="InterPro" id="IPR052083">
    <property type="entry name" value="Aminoacylase-1_M20A"/>
</dbReference>
<feature type="compositionally biased region" description="Basic residues" evidence="9">
    <location>
        <begin position="56"/>
        <end position="65"/>
    </location>
</feature>
<dbReference type="NCBIfam" id="TIGR01880">
    <property type="entry name" value="Ac-peptdase-euk"/>
    <property type="match status" value="1"/>
</dbReference>
<dbReference type="PROSITE" id="PS00758">
    <property type="entry name" value="ARGE_DAPE_CPG2_1"/>
    <property type="match status" value="1"/>
</dbReference>
<keyword evidence="11" id="KW-1185">Reference proteome</keyword>
<protein>
    <recommendedName>
        <fullName evidence="3">N-acyl-aliphatic-L-amino acid amidohydrolase</fullName>
        <ecNumber evidence="3">3.5.1.14</ecNumber>
    </recommendedName>
    <alternativeName>
        <fullName evidence="8">N-acyl-L-amino-acid amidohydrolase</fullName>
    </alternativeName>
</protein>
<dbReference type="EMBL" id="OZ019897">
    <property type="protein sequence ID" value="CAK9226340.1"/>
    <property type="molecule type" value="Genomic_DNA"/>
</dbReference>
<keyword evidence="5" id="KW-0479">Metal-binding</keyword>
<evidence type="ECO:0000256" key="2">
    <source>
        <dbReference type="ARBA" id="ARBA00004496"/>
    </source>
</evidence>
<gene>
    <name evidence="10" type="ORF">CSSPTR1EN2_LOCUS18190</name>
</gene>